<sequence length="464" mass="50949">MSQRRNETENLEEICLCFSAKRDDRNSGHEIRNTYILSASFFFVFTAYLAIQNLQSSLNQEAGLGVTSLSCLYGFIIISAVLAPTVLKVIGGKLALVIAWILHIVYTLSNFYPTFGTLIPSSILLGLVSGPLWTSQSIYITRNAYSLSDSTGKDAHVLLSRLNGIFFTIYELTQISGNIVSSAVLYKSASHNSNASSTNCGINDCPAITGNATVLDQPSSDTVYTMLGVFLVFDVIGLILTATFLPPLPKSQWTESSSIKESVTSCFFTFGDMKMLLLVPFIAIMAMEQAVLWTDFTKSYISCPIGIKMVGFIMASYGGSTTVSALVTSWLAKYTGRQVLFAVAIIIQMSIFVAMFVFHPQGKSDLPYLFIMAVIWGIAEGIFQTQSNALIGYLYPENTEPAFANYHFWKATSFTVYFAISTVLCVKTKLIIVITLLSVACVLYIALEVKVFLKQRTADISVTK</sequence>
<proteinExistence type="inferred from homology"/>
<feature type="transmembrane region" description="Helical" evidence="6">
    <location>
        <begin position="430"/>
        <end position="447"/>
    </location>
</feature>
<comment type="subcellular location">
    <subcellularLocation>
        <location evidence="1">Membrane</location>
        <topology evidence="1">Multi-pass membrane protein</topology>
    </subcellularLocation>
</comment>
<organism evidence="7 8">
    <name type="scientific">Mytilus coruscus</name>
    <name type="common">Sea mussel</name>
    <dbReference type="NCBI Taxonomy" id="42192"/>
    <lineage>
        <taxon>Eukaryota</taxon>
        <taxon>Metazoa</taxon>
        <taxon>Spiralia</taxon>
        <taxon>Lophotrochozoa</taxon>
        <taxon>Mollusca</taxon>
        <taxon>Bivalvia</taxon>
        <taxon>Autobranchia</taxon>
        <taxon>Pteriomorphia</taxon>
        <taxon>Mytilida</taxon>
        <taxon>Mytiloidea</taxon>
        <taxon>Mytilidae</taxon>
        <taxon>Mytilinae</taxon>
        <taxon>Mytilus</taxon>
    </lineage>
</organism>
<evidence type="ECO:0000313" key="7">
    <source>
        <dbReference type="EMBL" id="CAC5419330.1"/>
    </source>
</evidence>
<feature type="transmembrane region" description="Helical" evidence="6">
    <location>
        <begin position="307"/>
        <end position="332"/>
    </location>
</feature>
<dbReference type="InterPro" id="IPR010291">
    <property type="entry name" value="Ion_channel_UNC-93"/>
</dbReference>
<dbReference type="Proteomes" id="UP000507470">
    <property type="component" value="Unassembled WGS sequence"/>
</dbReference>
<evidence type="ECO:0000256" key="6">
    <source>
        <dbReference type="SAM" id="Phobius"/>
    </source>
</evidence>
<dbReference type="EMBL" id="CACVKT020009019">
    <property type="protein sequence ID" value="CAC5419330.1"/>
    <property type="molecule type" value="Genomic_DNA"/>
</dbReference>
<evidence type="ECO:0000256" key="4">
    <source>
        <dbReference type="ARBA" id="ARBA00022989"/>
    </source>
</evidence>
<dbReference type="PANTHER" id="PTHR19444:SF13">
    <property type="entry name" value="PROTEIN UNC-93 HOMOLOG A"/>
    <property type="match status" value="1"/>
</dbReference>
<feature type="transmembrane region" description="Helical" evidence="6">
    <location>
        <begin position="370"/>
        <end position="395"/>
    </location>
</feature>
<keyword evidence="4 6" id="KW-1133">Transmembrane helix</keyword>
<feature type="transmembrane region" description="Helical" evidence="6">
    <location>
        <begin position="407"/>
        <end position="424"/>
    </location>
</feature>
<dbReference type="OrthoDB" id="78663at2759"/>
<feature type="transmembrane region" description="Helical" evidence="6">
    <location>
        <begin position="63"/>
        <end position="87"/>
    </location>
</feature>
<keyword evidence="8" id="KW-1185">Reference proteome</keyword>
<evidence type="ECO:0000256" key="2">
    <source>
        <dbReference type="ARBA" id="ARBA00009172"/>
    </source>
</evidence>
<dbReference type="GO" id="GO:0016020">
    <property type="term" value="C:membrane"/>
    <property type="evidence" value="ECO:0007669"/>
    <property type="project" value="UniProtKB-SubCell"/>
</dbReference>
<feature type="transmembrane region" description="Helical" evidence="6">
    <location>
        <begin position="223"/>
        <end position="245"/>
    </location>
</feature>
<accession>A0A6J8EFU0</accession>
<dbReference type="AlphaFoldDB" id="A0A6J8EFU0"/>
<feature type="transmembrane region" description="Helical" evidence="6">
    <location>
        <begin position="34"/>
        <end position="51"/>
    </location>
</feature>
<dbReference type="InterPro" id="IPR051951">
    <property type="entry name" value="UNC-93_regulatory"/>
</dbReference>
<evidence type="ECO:0000313" key="8">
    <source>
        <dbReference type="Proteomes" id="UP000507470"/>
    </source>
</evidence>
<protein>
    <submittedName>
        <fullName evidence="7">Uncharacterized protein</fullName>
    </submittedName>
</protein>
<reference evidence="7 8" key="1">
    <citation type="submission" date="2020-06" db="EMBL/GenBank/DDBJ databases">
        <authorList>
            <person name="Li R."/>
            <person name="Bekaert M."/>
        </authorList>
    </citation>
    <scope>NUCLEOTIDE SEQUENCE [LARGE SCALE GENOMIC DNA]</scope>
    <source>
        <strain evidence="8">wild</strain>
    </source>
</reference>
<dbReference type="PANTHER" id="PTHR19444">
    <property type="entry name" value="UNC-93 RELATED"/>
    <property type="match status" value="1"/>
</dbReference>
<evidence type="ECO:0000256" key="1">
    <source>
        <dbReference type="ARBA" id="ARBA00004141"/>
    </source>
</evidence>
<keyword evidence="5 6" id="KW-0472">Membrane</keyword>
<feature type="transmembrane region" description="Helical" evidence="6">
    <location>
        <begin position="94"/>
        <end position="112"/>
    </location>
</feature>
<dbReference type="SUPFAM" id="SSF103473">
    <property type="entry name" value="MFS general substrate transporter"/>
    <property type="match status" value="1"/>
</dbReference>
<keyword evidence="3 6" id="KW-0812">Transmembrane</keyword>
<comment type="similarity">
    <text evidence="2">Belongs to the unc-93 family.</text>
</comment>
<evidence type="ECO:0000256" key="5">
    <source>
        <dbReference type="ARBA" id="ARBA00023136"/>
    </source>
</evidence>
<evidence type="ECO:0000256" key="3">
    <source>
        <dbReference type="ARBA" id="ARBA00022692"/>
    </source>
</evidence>
<dbReference type="Pfam" id="PF05978">
    <property type="entry name" value="UNC-93"/>
    <property type="match status" value="1"/>
</dbReference>
<dbReference type="InterPro" id="IPR036259">
    <property type="entry name" value="MFS_trans_sf"/>
</dbReference>
<feature type="transmembrane region" description="Helical" evidence="6">
    <location>
        <begin position="266"/>
        <end position="287"/>
    </location>
</feature>
<feature type="transmembrane region" description="Helical" evidence="6">
    <location>
        <begin position="339"/>
        <end position="358"/>
    </location>
</feature>
<dbReference type="Gene3D" id="1.20.1250.20">
    <property type="entry name" value="MFS general substrate transporter like domains"/>
    <property type="match status" value="2"/>
</dbReference>
<feature type="transmembrane region" description="Helical" evidence="6">
    <location>
        <begin position="118"/>
        <end position="141"/>
    </location>
</feature>
<name>A0A6J8EFU0_MYTCO</name>
<gene>
    <name evidence="7" type="ORF">MCOR_51688</name>
</gene>